<dbReference type="PANTHER" id="PTHR46813">
    <property type="entry name" value="GATA TRANSCRIPTION FACTOR 18"/>
    <property type="match status" value="1"/>
</dbReference>
<evidence type="ECO:0000256" key="7">
    <source>
        <dbReference type="ARBA" id="ARBA00024019"/>
    </source>
</evidence>
<keyword evidence="1" id="KW-0479">Metal-binding</keyword>
<dbReference type="PROSITE" id="PS00344">
    <property type="entry name" value="GATA_ZN_FINGER_1"/>
    <property type="match status" value="1"/>
</dbReference>
<dbReference type="SUPFAM" id="SSF57716">
    <property type="entry name" value="Glucocorticoid receptor-like (DNA-binding domain)"/>
    <property type="match status" value="1"/>
</dbReference>
<sequence>MMNRCGSTNTHQYGPSMGSKCSCNNSFSYYSCTLNDVHHHECCSTTNSTTVDCTLSLGTPSTRHSEHINSSSENKNKKWSGSSFMSTICNWGNNKHHQQQPQQSSVVVNDFVNGDPLLARRCANCDTTSTPLWRNGPRGPKSLCNACGIRYKKEERRATAAANVSSNVGAHAQGIIDSQHLISSTYQYHHHPYNWAHGGSSGTPITSNEFTFGDQYHGDESSGSSGVSFLSWHLSVPERSGLVQYDYS</sequence>
<evidence type="ECO:0000256" key="6">
    <source>
        <dbReference type="ARBA" id="ARBA00023163"/>
    </source>
</evidence>
<dbReference type="InterPro" id="IPR013088">
    <property type="entry name" value="Znf_NHR/GATA"/>
</dbReference>
<keyword evidence="6" id="KW-0804">Transcription</keyword>
<evidence type="ECO:0000256" key="3">
    <source>
        <dbReference type="ARBA" id="ARBA00022833"/>
    </source>
</evidence>
<evidence type="ECO:0000313" key="11">
    <source>
        <dbReference type="Proteomes" id="UP001417504"/>
    </source>
</evidence>
<dbReference type="GO" id="GO:0043565">
    <property type="term" value="F:sequence-specific DNA binding"/>
    <property type="evidence" value="ECO:0007669"/>
    <property type="project" value="InterPro"/>
</dbReference>
<dbReference type="CDD" id="cd00202">
    <property type="entry name" value="ZnF_GATA"/>
    <property type="match status" value="1"/>
</dbReference>
<reference evidence="10 11" key="1">
    <citation type="submission" date="2024-01" db="EMBL/GenBank/DDBJ databases">
        <title>Genome assemblies of Stephania.</title>
        <authorList>
            <person name="Yang L."/>
        </authorList>
    </citation>
    <scope>NUCLEOTIDE SEQUENCE [LARGE SCALE GENOMIC DNA]</scope>
    <source>
        <strain evidence="10">QJT</strain>
        <tissue evidence="10">Leaf</tissue>
    </source>
</reference>
<dbReference type="AlphaFoldDB" id="A0AAP0NIT5"/>
<keyword evidence="5" id="KW-0238">DNA-binding</keyword>
<feature type="domain" description="GATA-type" evidence="9">
    <location>
        <begin position="116"/>
        <end position="152"/>
    </location>
</feature>
<dbReference type="GO" id="GO:0008270">
    <property type="term" value="F:zinc ion binding"/>
    <property type="evidence" value="ECO:0007669"/>
    <property type="project" value="UniProtKB-KW"/>
</dbReference>
<keyword evidence="3" id="KW-0862">Zinc</keyword>
<keyword evidence="2 8" id="KW-0863">Zinc-finger</keyword>
<dbReference type="PANTHER" id="PTHR46813:SF16">
    <property type="entry name" value="GATA TRANSCRIPTION FACTOR 18"/>
    <property type="match status" value="1"/>
</dbReference>
<keyword evidence="11" id="KW-1185">Reference proteome</keyword>
<dbReference type="InterPro" id="IPR000679">
    <property type="entry name" value="Znf_GATA"/>
</dbReference>
<evidence type="ECO:0000256" key="4">
    <source>
        <dbReference type="ARBA" id="ARBA00023015"/>
    </source>
</evidence>
<gene>
    <name evidence="10" type="ORF">Sjap_016923</name>
</gene>
<dbReference type="Proteomes" id="UP001417504">
    <property type="component" value="Unassembled WGS sequence"/>
</dbReference>
<evidence type="ECO:0000256" key="2">
    <source>
        <dbReference type="ARBA" id="ARBA00022771"/>
    </source>
</evidence>
<dbReference type="Gene3D" id="3.30.50.10">
    <property type="entry name" value="Erythroid Transcription Factor GATA-1, subunit A"/>
    <property type="match status" value="1"/>
</dbReference>
<dbReference type="Pfam" id="PF00320">
    <property type="entry name" value="GATA"/>
    <property type="match status" value="1"/>
</dbReference>
<evidence type="ECO:0000313" key="10">
    <source>
        <dbReference type="EMBL" id="KAK9108863.1"/>
    </source>
</evidence>
<protein>
    <recommendedName>
        <fullName evidence="9">GATA-type domain-containing protein</fullName>
    </recommendedName>
</protein>
<evidence type="ECO:0000259" key="9">
    <source>
        <dbReference type="PROSITE" id="PS50114"/>
    </source>
</evidence>
<comment type="similarity">
    <text evidence="7">Belongs to the type IV zinc-finger family. Class B subfamily.</text>
</comment>
<dbReference type="GO" id="GO:0006355">
    <property type="term" value="P:regulation of DNA-templated transcription"/>
    <property type="evidence" value="ECO:0007669"/>
    <property type="project" value="InterPro"/>
</dbReference>
<evidence type="ECO:0000256" key="8">
    <source>
        <dbReference type="PROSITE-ProRule" id="PRU00094"/>
    </source>
</evidence>
<evidence type="ECO:0000256" key="5">
    <source>
        <dbReference type="ARBA" id="ARBA00023125"/>
    </source>
</evidence>
<dbReference type="EMBL" id="JBBNAE010000007">
    <property type="protein sequence ID" value="KAK9108863.1"/>
    <property type="molecule type" value="Genomic_DNA"/>
</dbReference>
<evidence type="ECO:0000256" key="1">
    <source>
        <dbReference type="ARBA" id="ARBA00022723"/>
    </source>
</evidence>
<organism evidence="10 11">
    <name type="scientific">Stephania japonica</name>
    <dbReference type="NCBI Taxonomy" id="461633"/>
    <lineage>
        <taxon>Eukaryota</taxon>
        <taxon>Viridiplantae</taxon>
        <taxon>Streptophyta</taxon>
        <taxon>Embryophyta</taxon>
        <taxon>Tracheophyta</taxon>
        <taxon>Spermatophyta</taxon>
        <taxon>Magnoliopsida</taxon>
        <taxon>Ranunculales</taxon>
        <taxon>Menispermaceae</taxon>
        <taxon>Menispermoideae</taxon>
        <taxon>Cissampelideae</taxon>
        <taxon>Stephania</taxon>
    </lineage>
</organism>
<comment type="caution">
    <text evidence="10">The sequence shown here is derived from an EMBL/GenBank/DDBJ whole genome shotgun (WGS) entry which is preliminary data.</text>
</comment>
<accession>A0AAP0NIT5</accession>
<proteinExistence type="inferred from homology"/>
<dbReference type="SMART" id="SM00401">
    <property type="entry name" value="ZnF_GATA"/>
    <property type="match status" value="1"/>
</dbReference>
<name>A0AAP0NIT5_9MAGN</name>
<dbReference type="PROSITE" id="PS50114">
    <property type="entry name" value="GATA_ZN_FINGER_2"/>
    <property type="match status" value="1"/>
</dbReference>
<keyword evidence="4" id="KW-0805">Transcription regulation</keyword>